<accession>U9TV87</accession>
<dbReference type="VEuPathDB" id="FungiDB:RhiirFUN_006058"/>
<dbReference type="EMBL" id="KI287286">
    <property type="protein sequence ID" value="ESA10258.1"/>
    <property type="molecule type" value="Genomic_DNA"/>
</dbReference>
<organism evidence="2">
    <name type="scientific">Rhizophagus irregularis (strain DAOM 181602 / DAOM 197198 / MUCL 43194)</name>
    <name type="common">Arbuscular mycorrhizal fungus</name>
    <name type="synonym">Glomus intraradices</name>
    <dbReference type="NCBI Taxonomy" id="747089"/>
    <lineage>
        <taxon>Eukaryota</taxon>
        <taxon>Fungi</taxon>
        <taxon>Fungi incertae sedis</taxon>
        <taxon>Mucoromycota</taxon>
        <taxon>Glomeromycotina</taxon>
        <taxon>Glomeromycetes</taxon>
        <taxon>Glomerales</taxon>
        <taxon>Glomeraceae</taxon>
        <taxon>Rhizophagus</taxon>
    </lineage>
</organism>
<protein>
    <submittedName>
        <fullName evidence="2">Uncharacterized protein</fullName>
    </submittedName>
</protein>
<proteinExistence type="predicted"/>
<evidence type="ECO:0000256" key="1">
    <source>
        <dbReference type="SAM" id="MobiDB-lite"/>
    </source>
</evidence>
<dbReference type="HOGENOM" id="CLU_3107561_0_0_1"/>
<feature type="compositionally biased region" description="Polar residues" evidence="1">
    <location>
        <begin position="19"/>
        <end position="29"/>
    </location>
</feature>
<dbReference type="AlphaFoldDB" id="U9TV87"/>
<sequence>MCNNGYNSDESDNGKKSRSNSLDKNISSKILNNGNLPIISKQFKRNFQIEE</sequence>
<name>U9TV87_RHIID</name>
<reference evidence="2" key="1">
    <citation type="submission" date="2013-07" db="EMBL/GenBank/DDBJ databases">
        <title>The genome of an arbuscular mycorrhizal fungus provides insights into the evolution of the oldest plant symbiosis.</title>
        <authorList>
            <consortium name="DOE Joint Genome Institute"/>
            <person name="Tisserant E."/>
            <person name="Malbreil M."/>
            <person name="Kuo A."/>
            <person name="Kohler A."/>
            <person name="Symeonidi A."/>
            <person name="Balestrini R."/>
            <person name="Charron P."/>
            <person name="Duensing N."/>
            <person name="Frei-dit-Frey N."/>
            <person name="Gianinazzi-Pearson V."/>
            <person name="Gilbert B."/>
            <person name="Handa Y."/>
            <person name="Hijri M."/>
            <person name="Kaul R."/>
            <person name="Kawaguchi M."/>
            <person name="Krajinski F."/>
            <person name="Lammers P."/>
            <person name="Lapierre D."/>
            <person name="Masclaux F.G."/>
            <person name="Murat C."/>
            <person name="Morin E."/>
            <person name="Ndikumana S."/>
            <person name="Pagni M."/>
            <person name="Petitpierre D."/>
            <person name="Requena N."/>
            <person name="Rosikiewicz P."/>
            <person name="Riley R."/>
            <person name="Saito K."/>
            <person name="San Clemente H."/>
            <person name="Shapiro H."/>
            <person name="van Tuinen D."/>
            <person name="Becard G."/>
            <person name="Bonfante P."/>
            <person name="Paszkowski U."/>
            <person name="Shachar-Hill Y."/>
            <person name="Young J.P."/>
            <person name="Sanders I.R."/>
            <person name="Henrissat B."/>
            <person name="Rensing S.A."/>
            <person name="Grigoriev I.V."/>
            <person name="Corradi N."/>
            <person name="Roux C."/>
            <person name="Martin F."/>
        </authorList>
    </citation>
    <scope>NUCLEOTIDE SEQUENCE</scope>
    <source>
        <strain evidence="2">DAOM 197198</strain>
    </source>
</reference>
<feature type="region of interest" description="Disordered" evidence="1">
    <location>
        <begin position="1"/>
        <end position="29"/>
    </location>
</feature>
<gene>
    <name evidence="2" type="ORF">GLOINDRAFT_348276</name>
</gene>
<evidence type="ECO:0000313" key="2">
    <source>
        <dbReference type="EMBL" id="ESA10258.1"/>
    </source>
</evidence>